<evidence type="ECO:0000313" key="8">
    <source>
        <dbReference type="EMBL" id="ADD67608.1"/>
    </source>
</evidence>
<protein>
    <submittedName>
        <fullName evidence="8">Biopolymer transport protein ExbD/TolR</fullName>
    </submittedName>
</protein>
<dbReference type="OrthoDB" id="9793581at2"/>
<name>D4H5I8_DENA2</name>
<keyword evidence="7" id="KW-0813">Transport</keyword>
<keyword evidence="9" id="KW-1185">Reference proteome</keyword>
<dbReference type="PaxDb" id="522772-Dacet_0828"/>
<keyword evidence="7" id="KW-0653">Protein transport</keyword>
<keyword evidence="5" id="KW-1133">Transmembrane helix</keyword>
<dbReference type="GO" id="GO:0005886">
    <property type="term" value="C:plasma membrane"/>
    <property type="evidence" value="ECO:0007669"/>
    <property type="project" value="UniProtKB-SubCell"/>
</dbReference>
<dbReference type="GO" id="GO:0022857">
    <property type="term" value="F:transmembrane transporter activity"/>
    <property type="evidence" value="ECO:0007669"/>
    <property type="project" value="InterPro"/>
</dbReference>
<reference evidence="8 9" key="1">
    <citation type="journal article" date="2010" name="Stand. Genomic Sci.">
        <title>Complete genome sequence of Denitrovibrio acetiphilus type strain (N2460).</title>
        <authorList>
            <person name="Kiss H."/>
            <person name="Lang E."/>
            <person name="Lapidus A."/>
            <person name="Copeland A."/>
            <person name="Nolan M."/>
            <person name="Glavina Del Rio T."/>
            <person name="Chen F."/>
            <person name="Lucas S."/>
            <person name="Tice H."/>
            <person name="Cheng J.F."/>
            <person name="Han C."/>
            <person name="Goodwin L."/>
            <person name="Pitluck S."/>
            <person name="Liolios K."/>
            <person name="Pati A."/>
            <person name="Ivanova N."/>
            <person name="Mavromatis K."/>
            <person name="Chen A."/>
            <person name="Palaniappan K."/>
            <person name="Land M."/>
            <person name="Hauser L."/>
            <person name="Chang Y.J."/>
            <person name="Jeffries C.D."/>
            <person name="Detter J.C."/>
            <person name="Brettin T."/>
            <person name="Spring S."/>
            <person name="Rohde M."/>
            <person name="Goker M."/>
            <person name="Woyke T."/>
            <person name="Bristow J."/>
            <person name="Eisen J.A."/>
            <person name="Markowitz V."/>
            <person name="Hugenholtz P."/>
            <person name="Kyrpides N.C."/>
            <person name="Klenk H.P."/>
        </authorList>
    </citation>
    <scope>NUCLEOTIDE SEQUENCE [LARGE SCALE GENOMIC DNA]</scope>
    <source>
        <strain evidence="9">DSM 12809 / NBRC 114555 / N2460</strain>
    </source>
</reference>
<dbReference type="InParanoid" id="D4H5I8"/>
<dbReference type="AlphaFoldDB" id="D4H5I8"/>
<proteinExistence type="inferred from homology"/>
<evidence type="ECO:0000256" key="5">
    <source>
        <dbReference type="ARBA" id="ARBA00022989"/>
    </source>
</evidence>
<dbReference type="Pfam" id="PF02472">
    <property type="entry name" value="ExbD"/>
    <property type="match status" value="1"/>
</dbReference>
<evidence type="ECO:0000256" key="3">
    <source>
        <dbReference type="ARBA" id="ARBA00022475"/>
    </source>
</evidence>
<dbReference type="PANTHER" id="PTHR30558:SF3">
    <property type="entry name" value="BIOPOLYMER TRANSPORT PROTEIN EXBD-RELATED"/>
    <property type="match status" value="1"/>
</dbReference>
<gene>
    <name evidence="8" type="ordered locus">Dacet_0828</name>
</gene>
<dbReference type="GO" id="GO:0015031">
    <property type="term" value="P:protein transport"/>
    <property type="evidence" value="ECO:0007669"/>
    <property type="project" value="UniProtKB-KW"/>
</dbReference>
<evidence type="ECO:0000256" key="4">
    <source>
        <dbReference type="ARBA" id="ARBA00022692"/>
    </source>
</evidence>
<evidence type="ECO:0000256" key="2">
    <source>
        <dbReference type="ARBA" id="ARBA00005811"/>
    </source>
</evidence>
<dbReference type="Proteomes" id="UP000002012">
    <property type="component" value="Chromosome"/>
</dbReference>
<dbReference type="RefSeq" id="WP_013010139.1">
    <property type="nucleotide sequence ID" value="NC_013943.1"/>
</dbReference>
<dbReference type="FunCoup" id="D4H5I8">
    <property type="interactions" value="176"/>
</dbReference>
<keyword evidence="4 7" id="KW-0812">Transmembrane</keyword>
<dbReference type="STRING" id="522772.Dacet_0828"/>
<dbReference type="eggNOG" id="COG0848">
    <property type="taxonomic scope" value="Bacteria"/>
</dbReference>
<evidence type="ECO:0000256" key="7">
    <source>
        <dbReference type="RuleBase" id="RU003879"/>
    </source>
</evidence>
<dbReference type="InterPro" id="IPR003400">
    <property type="entry name" value="ExbD"/>
</dbReference>
<dbReference type="KEGG" id="dap:Dacet_0828"/>
<sequence>MIEFDVFKKGDRSPDMTPMIDMVFLLLIFFLLTSVFQSTAIETDLPSSSTAHTQEDKPIVIAVKNDGKLYFNDRLIEAPELKYLLKCELENKNMHEVSIASDKNVDFQQIIALMDIARDSGAESVSFLTENDK</sequence>
<dbReference type="Gene3D" id="3.30.420.270">
    <property type="match status" value="1"/>
</dbReference>
<organism evidence="8 9">
    <name type="scientific">Denitrovibrio acetiphilus (strain DSM 12809 / NBRC 114555 / N2460)</name>
    <dbReference type="NCBI Taxonomy" id="522772"/>
    <lineage>
        <taxon>Bacteria</taxon>
        <taxon>Pseudomonadati</taxon>
        <taxon>Deferribacterota</taxon>
        <taxon>Deferribacteres</taxon>
        <taxon>Deferribacterales</taxon>
        <taxon>Geovibrionaceae</taxon>
        <taxon>Denitrovibrio</taxon>
    </lineage>
</organism>
<evidence type="ECO:0000256" key="1">
    <source>
        <dbReference type="ARBA" id="ARBA00004162"/>
    </source>
</evidence>
<keyword evidence="6" id="KW-0472">Membrane</keyword>
<accession>D4H5I8</accession>
<keyword evidence="3" id="KW-1003">Cell membrane</keyword>
<evidence type="ECO:0000256" key="6">
    <source>
        <dbReference type="ARBA" id="ARBA00023136"/>
    </source>
</evidence>
<evidence type="ECO:0000313" key="9">
    <source>
        <dbReference type="Proteomes" id="UP000002012"/>
    </source>
</evidence>
<comment type="similarity">
    <text evidence="2 7">Belongs to the ExbD/TolR family.</text>
</comment>
<comment type="subcellular location">
    <subcellularLocation>
        <location evidence="1">Cell membrane</location>
        <topology evidence="1">Single-pass membrane protein</topology>
    </subcellularLocation>
    <subcellularLocation>
        <location evidence="7">Cell membrane</location>
        <topology evidence="7">Single-pass type II membrane protein</topology>
    </subcellularLocation>
</comment>
<dbReference type="HOGENOM" id="CLU_085305_3_5_0"/>
<dbReference type="EMBL" id="CP001968">
    <property type="protein sequence ID" value="ADD67608.1"/>
    <property type="molecule type" value="Genomic_DNA"/>
</dbReference>
<dbReference type="PANTHER" id="PTHR30558">
    <property type="entry name" value="EXBD MEMBRANE COMPONENT OF PMF-DRIVEN MACROMOLECULE IMPORT SYSTEM"/>
    <property type="match status" value="1"/>
</dbReference>